<comment type="subcellular location">
    <subcellularLocation>
        <location evidence="1">Membrane</location>
    </subcellularLocation>
</comment>
<dbReference type="InterPro" id="IPR012338">
    <property type="entry name" value="Beta-lactam/transpept-like"/>
</dbReference>
<evidence type="ECO:0000256" key="3">
    <source>
        <dbReference type="ARBA" id="ARBA00023136"/>
    </source>
</evidence>
<dbReference type="Gene3D" id="3.90.1310.10">
    <property type="entry name" value="Penicillin-binding protein 2a (Domain 2)"/>
    <property type="match status" value="1"/>
</dbReference>
<dbReference type="SUPFAM" id="SSF56601">
    <property type="entry name" value="beta-lactamase/transpeptidase-like"/>
    <property type="match status" value="1"/>
</dbReference>
<proteinExistence type="inferred from homology"/>
<protein>
    <submittedName>
        <fullName evidence="7">Penicillin-binding protein 2</fullName>
    </submittedName>
</protein>
<evidence type="ECO:0000313" key="7">
    <source>
        <dbReference type="EMBL" id="RXW32374.1"/>
    </source>
</evidence>
<gene>
    <name evidence="7" type="ORF">C1706_07450</name>
</gene>
<evidence type="ECO:0000256" key="1">
    <source>
        <dbReference type="ARBA" id="ARBA00004370"/>
    </source>
</evidence>
<evidence type="ECO:0000256" key="4">
    <source>
        <dbReference type="SAM" id="MobiDB-lite"/>
    </source>
</evidence>
<dbReference type="Pfam" id="PF00905">
    <property type="entry name" value="Transpeptidase"/>
    <property type="match status" value="1"/>
</dbReference>
<dbReference type="GO" id="GO:0008658">
    <property type="term" value="F:penicillin binding"/>
    <property type="evidence" value="ECO:0007669"/>
    <property type="project" value="InterPro"/>
</dbReference>
<dbReference type="Gene3D" id="3.30.450.330">
    <property type="match status" value="1"/>
</dbReference>
<keyword evidence="3" id="KW-0472">Membrane</keyword>
<dbReference type="AlphaFoldDB" id="A0A4Q2EIW4"/>
<feature type="compositionally biased region" description="Low complexity" evidence="4">
    <location>
        <begin position="15"/>
        <end position="42"/>
    </location>
</feature>
<dbReference type="InterPro" id="IPR005311">
    <property type="entry name" value="PBP_dimer"/>
</dbReference>
<dbReference type="InterPro" id="IPR050515">
    <property type="entry name" value="Beta-lactam/transpept"/>
</dbReference>
<comment type="similarity">
    <text evidence="2">Belongs to the transpeptidase family.</text>
</comment>
<dbReference type="InterPro" id="IPR036138">
    <property type="entry name" value="PBP_dimer_sf"/>
</dbReference>
<feature type="region of interest" description="Disordered" evidence="4">
    <location>
        <begin position="1"/>
        <end position="54"/>
    </location>
</feature>
<dbReference type="Proteomes" id="UP000290624">
    <property type="component" value="Unassembled WGS sequence"/>
</dbReference>
<evidence type="ECO:0000259" key="6">
    <source>
        <dbReference type="Pfam" id="PF03717"/>
    </source>
</evidence>
<organism evidence="7 8">
    <name type="scientific">Propioniciclava flava</name>
    <dbReference type="NCBI Taxonomy" id="2072026"/>
    <lineage>
        <taxon>Bacteria</taxon>
        <taxon>Bacillati</taxon>
        <taxon>Actinomycetota</taxon>
        <taxon>Actinomycetes</taxon>
        <taxon>Propionibacteriales</taxon>
        <taxon>Propionibacteriaceae</taxon>
        <taxon>Propioniciclava</taxon>
    </lineage>
</organism>
<dbReference type="OrthoDB" id="9789078at2"/>
<dbReference type="SUPFAM" id="SSF56519">
    <property type="entry name" value="Penicillin binding protein dimerisation domain"/>
    <property type="match status" value="1"/>
</dbReference>
<dbReference type="GO" id="GO:0071555">
    <property type="term" value="P:cell wall organization"/>
    <property type="evidence" value="ECO:0007669"/>
    <property type="project" value="TreeGrafter"/>
</dbReference>
<dbReference type="EMBL" id="PPCV01000004">
    <property type="protein sequence ID" value="RXW32374.1"/>
    <property type="molecule type" value="Genomic_DNA"/>
</dbReference>
<evidence type="ECO:0000256" key="2">
    <source>
        <dbReference type="ARBA" id="ARBA00007171"/>
    </source>
</evidence>
<feature type="domain" description="Penicillin-binding protein transpeptidase" evidence="5">
    <location>
        <begin position="313"/>
        <end position="614"/>
    </location>
</feature>
<feature type="domain" description="Penicillin-binding protein dimerisation" evidence="6">
    <location>
        <begin position="103"/>
        <end position="269"/>
    </location>
</feature>
<comment type="caution">
    <text evidence="7">The sequence shown here is derived from an EMBL/GenBank/DDBJ whole genome shotgun (WGS) entry which is preliminary data.</text>
</comment>
<dbReference type="GO" id="GO:0005886">
    <property type="term" value="C:plasma membrane"/>
    <property type="evidence" value="ECO:0007669"/>
    <property type="project" value="TreeGrafter"/>
</dbReference>
<dbReference type="Pfam" id="PF03717">
    <property type="entry name" value="PBP_dimer"/>
    <property type="match status" value="1"/>
</dbReference>
<dbReference type="Gene3D" id="3.40.710.10">
    <property type="entry name" value="DD-peptidase/beta-lactamase superfamily"/>
    <property type="match status" value="1"/>
</dbReference>
<dbReference type="InterPro" id="IPR001460">
    <property type="entry name" value="PCN-bd_Tpept"/>
</dbReference>
<reference evidence="7 8" key="1">
    <citation type="submission" date="2018-01" db="EMBL/GenBank/DDBJ databases">
        <title>Lactibacter flavus gen. nov., sp. nov., a novel bacterium of the family Propionibacteriaceae isolated from raw milk and dairy products.</title>
        <authorList>
            <person name="Wenning M."/>
            <person name="Breitenwieser F."/>
            <person name="Huptas C."/>
            <person name="von Neubeck M."/>
            <person name="Busse H.-J."/>
            <person name="Scherer S."/>
        </authorList>
    </citation>
    <scope>NUCLEOTIDE SEQUENCE [LARGE SCALE GENOMIC DNA]</scope>
    <source>
        <strain evidence="7 8">VG341</strain>
    </source>
</reference>
<accession>A0A4Q2EIW4</accession>
<evidence type="ECO:0000313" key="8">
    <source>
        <dbReference type="Proteomes" id="UP000290624"/>
    </source>
</evidence>
<keyword evidence="8" id="KW-1185">Reference proteome</keyword>
<dbReference type="PANTHER" id="PTHR30627">
    <property type="entry name" value="PEPTIDOGLYCAN D,D-TRANSPEPTIDASE"/>
    <property type="match status" value="1"/>
</dbReference>
<sequence>MSSARRPPHSGRNTSSAASSRGGSRRPASSSGSSRSAQSPGQRPRPRKRRAGMVSPTRRLRVLIVLVAIIFSFVGARAVQIQVFNGKAVAAQAATDMTVARSVPAVRGTITARDGSVLALTESTVNVVADPKRISTNGKELTTMTQADRDKAASAPAAMADIIAPALGLDRAEVEAKLRKTDSQYQLLAKQVAASTWSSLNTALTEAGFIGITRESNPSRVYPYGSVASNVVGFMSDGKGAAGLERSLDSTLTGTPGREIFETSPMGKIPLGNQVLTPAVDGTDVQLTLDPDLQWMVEQRLADRVKEVSGNWGVAIVMDVETGQLLSLANYPSFDANNPGDAKAEDTGNRGVNAVYEPGSVQKVLTLASLLDAGLTTPDTTYKIDGTIDVGEHTVKDSFTHGPIDITTRGILVRSSNVGAITAARAMPAAKLRDYMVKFGLGTKTDLGLPGEVSGSVPPPDMAQYQADSMAFGYGVSVSAVQMAAAVAAVANGGVYTEPSLIKATGTEGAMNPAEAPASHRVVSEEAAHEVVKMMEQRTIYNDAQIGIPGYTSGAKTGSARLASTSGGYSGQVASIVGVAPVDDPQILVYVLVARPDTEGAGLGMAGPVYKDIMSLALPRYGVTPSASIDKTQLPLVKEEEPRR</sequence>
<name>A0A4Q2EIW4_9ACTN</name>
<dbReference type="PANTHER" id="PTHR30627:SF1">
    <property type="entry name" value="PEPTIDOGLYCAN D,D-TRANSPEPTIDASE FTSI"/>
    <property type="match status" value="1"/>
</dbReference>
<evidence type="ECO:0000259" key="5">
    <source>
        <dbReference type="Pfam" id="PF00905"/>
    </source>
</evidence>